<evidence type="ECO:0000313" key="3">
    <source>
        <dbReference type="Proteomes" id="UP001595891"/>
    </source>
</evidence>
<keyword evidence="3" id="KW-1185">Reference proteome</keyword>
<name>A0ABV9EPG0_9ACTN</name>
<protein>
    <submittedName>
        <fullName evidence="2">Helix-turn-helix domain-containing protein</fullName>
    </submittedName>
</protein>
<dbReference type="Proteomes" id="UP001595891">
    <property type="component" value="Unassembled WGS sequence"/>
</dbReference>
<dbReference type="SUPFAM" id="SSF47413">
    <property type="entry name" value="lambda repressor-like DNA-binding domains"/>
    <property type="match status" value="1"/>
</dbReference>
<dbReference type="SMART" id="SM00530">
    <property type="entry name" value="HTH_XRE"/>
    <property type="match status" value="1"/>
</dbReference>
<proteinExistence type="predicted"/>
<comment type="caution">
    <text evidence="2">The sequence shown here is derived from an EMBL/GenBank/DDBJ whole genome shotgun (WGS) entry which is preliminary data.</text>
</comment>
<dbReference type="Pfam" id="PF13560">
    <property type="entry name" value="HTH_31"/>
    <property type="match status" value="1"/>
</dbReference>
<accession>A0ABV9EPG0</accession>
<dbReference type="EMBL" id="JBHSFN010000024">
    <property type="protein sequence ID" value="MFC4590590.1"/>
    <property type="molecule type" value="Genomic_DNA"/>
</dbReference>
<dbReference type="Pfam" id="PF19054">
    <property type="entry name" value="DUF5753"/>
    <property type="match status" value="1"/>
</dbReference>
<dbReference type="InterPro" id="IPR001387">
    <property type="entry name" value="Cro/C1-type_HTH"/>
</dbReference>
<evidence type="ECO:0000313" key="2">
    <source>
        <dbReference type="EMBL" id="MFC4590590.1"/>
    </source>
</evidence>
<dbReference type="Gene3D" id="1.10.260.40">
    <property type="entry name" value="lambda repressor-like DNA-binding domains"/>
    <property type="match status" value="1"/>
</dbReference>
<dbReference type="PROSITE" id="PS50943">
    <property type="entry name" value="HTH_CROC1"/>
    <property type="match status" value="1"/>
</dbReference>
<feature type="domain" description="HTH cro/C1-type" evidence="1">
    <location>
        <begin position="30"/>
        <end position="83"/>
    </location>
</feature>
<organism evidence="2 3">
    <name type="scientific">Sphaerisporangium corydalis</name>
    <dbReference type="NCBI Taxonomy" id="1441875"/>
    <lineage>
        <taxon>Bacteria</taxon>
        <taxon>Bacillati</taxon>
        <taxon>Actinomycetota</taxon>
        <taxon>Actinomycetes</taxon>
        <taxon>Streptosporangiales</taxon>
        <taxon>Streptosporangiaceae</taxon>
        <taxon>Sphaerisporangium</taxon>
    </lineage>
</organism>
<sequence>MKVGLDPLNLGDWGTMVDQYTPQAIWGRELRHYRQAAGLTQAQMAQKIHFSESLISGIETGQLPASPDFAQACDTTLGTGGALHRLLDWRRAQRFPLWFGKWRDKEQSATVLRAYEPLLVPGLLQTEAYARVVLRGDEIALVARLERQALLTRHDPQPPILRCILDEAVLSRPIGSAEDMREQLDHLVSIVGPRLSIQIVPHGMHPGLLSGFAIATLEGGTDVAYVDTALRGFTVSEQDEVDQAVHRFESIRTEALPLSMSLDLIKRTAVEKWT</sequence>
<dbReference type="CDD" id="cd00093">
    <property type="entry name" value="HTH_XRE"/>
    <property type="match status" value="1"/>
</dbReference>
<gene>
    <name evidence="2" type="ORF">ACFO8L_31155</name>
</gene>
<evidence type="ECO:0000259" key="1">
    <source>
        <dbReference type="PROSITE" id="PS50943"/>
    </source>
</evidence>
<reference evidence="3" key="1">
    <citation type="journal article" date="2019" name="Int. J. Syst. Evol. Microbiol.">
        <title>The Global Catalogue of Microorganisms (GCM) 10K type strain sequencing project: providing services to taxonomists for standard genome sequencing and annotation.</title>
        <authorList>
            <consortium name="The Broad Institute Genomics Platform"/>
            <consortium name="The Broad Institute Genome Sequencing Center for Infectious Disease"/>
            <person name="Wu L."/>
            <person name="Ma J."/>
        </authorList>
    </citation>
    <scope>NUCLEOTIDE SEQUENCE [LARGE SCALE GENOMIC DNA]</scope>
    <source>
        <strain evidence="3">CCUG 49560</strain>
    </source>
</reference>
<dbReference type="InterPro" id="IPR010982">
    <property type="entry name" value="Lambda_DNA-bd_dom_sf"/>
</dbReference>
<dbReference type="InterPro" id="IPR043917">
    <property type="entry name" value="DUF5753"/>
</dbReference>
<dbReference type="RefSeq" id="WP_262846505.1">
    <property type="nucleotide sequence ID" value="NZ_JANZYP010000047.1"/>
</dbReference>